<dbReference type="InterPro" id="IPR006683">
    <property type="entry name" value="Thioestr_dom"/>
</dbReference>
<dbReference type="Pfam" id="PF03061">
    <property type="entry name" value="4HBT"/>
    <property type="match status" value="1"/>
</dbReference>
<dbReference type="GO" id="GO:0009062">
    <property type="term" value="P:fatty acid catabolic process"/>
    <property type="evidence" value="ECO:0007669"/>
    <property type="project" value="TreeGrafter"/>
</dbReference>
<dbReference type="InterPro" id="IPR040170">
    <property type="entry name" value="Cytosol_ACT"/>
</dbReference>
<feature type="domain" description="HotDog ACOT-type" evidence="4">
    <location>
        <begin position="7"/>
        <end position="118"/>
    </location>
</feature>
<dbReference type="PROSITE" id="PS51770">
    <property type="entry name" value="HOTDOG_ACOT"/>
    <property type="match status" value="1"/>
</dbReference>
<name>A0A4R1QZJ1_9FIRM</name>
<dbReference type="GO" id="GO:0006637">
    <property type="term" value="P:acyl-CoA metabolic process"/>
    <property type="evidence" value="ECO:0007669"/>
    <property type="project" value="TreeGrafter"/>
</dbReference>
<evidence type="ECO:0000313" key="5">
    <source>
        <dbReference type="EMBL" id="TCL58425.1"/>
    </source>
</evidence>
<dbReference type="SUPFAM" id="SSF54637">
    <property type="entry name" value="Thioesterase/thiol ester dehydrase-isomerase"/>
    <property type="match status" value="1"/>
</dbReference>
<dbReference type="Proteomes" id="UP000295718">
    <property type="component" value="Unassembled WGS sequence"/>
</dbReference>
<evidence type="ECO:0000256" key="3">
    <source>
        <dbReference type="PROSITE-ProRule" id="PRU01106"/>
    </source>
</evidence>
<dbReference type="STRING" id="1469948.GCA_000732725_01412"/>
<dbReference type="CDD" id="cd03442">
    <property type="entry name" value="BFIT_BACH"/>
    <property type="match status" value="1"/>
</dbReference>
<dbReference type="PANTHER" id="PTHR11049">
    <property type="entry name" value="ACYL COENZYME A THIOESTER HYDROLASE"/>
    <property type="match status" value="1"/>
</dbReference>
<dbReference type="AlphaFoldDB" id="A0A4R1QZJ1"/>
<gene>
    <name evidence="5" type="ORF">EDD76_10678</name>
</gene>
<dbReference type="Gene3D" id="3.10.129.10">
    <property type="entry name" value="Hotdog Thioesterase"/>
    <property type="match status" value="1"/>
</dbReference>
<organism evidence="5 6">
    <name type="scientific">Kineothrix alysoides</name>
    <dbReference type="NCBI Taxonomy" id="1469948"/>
    <lineage>
        <taxon>Bacteria</taxon>
        <taxon>Bacillati</taxon>
        <taxon>Bacillota</taxon>
        <taxon>Clostridia</taxon>
        <taxon>Lachnospirales</taxon>
        <taxon>Lachnospiraceae</taxon>
        <taxon>Kineothrix</taxon>
    </lineage>
</organism>
<comment type="caution">
    <text evidence="5">The sequence shown here is derived from an EMBL/GenBank/DDBJ whole genome shotgun (WGS) entry which is preliminary data.</text>
</comment>
<dbReference type="GO" id="GO:0005829">
    <property type="term" value="C:cytosol"/>
    <property type="evidence" value="ECO:0007669"/>
    <property type="project" value="TreeGrafter"/>
</dbReference>
<protein>
    <submittedName>
        <fullName evidence="5">Acyl-CoA hydrolase</fullName>
    </submittedName>
</protein>
<dbReference type="InterPro" id="IPR033120">
    <property type="entry name" value="HOTDOG_ACOT"/>
</dbReference>
<dbReference type="EMBL" id="SLUO01000006">
    <property type="protein sequence ID" value="TCL58425.1"/>
    <property type="molecule type" value="Genomic_DNA"/>
</dbReference>
<dbReference type="InterPro" id="IPR029069">
    <property type="entry name" value="HotDog_dom_sf"/>
</dbReference>
<evidence type="ECO:0000256" key="2">
    <source>
        <dbReference type="ARBA" id="ARBA00022801"/>
    </source>
</evidence>
<dbReference type="OrthoDB" id="9791628at2"/>
<proteinExistence type="inferred from homology"/>
<keyword evidence="6" id="KW-1185">Reference proteome</keyword>
<dbReference type="PANTHER" id="PTHR11049:SF24">
    <property type="entry name" value="CYTOSOLIC ACYL COENZYME A THIOESTER HYDROLASE"/>
    <property type="match status" value="1"/>
</dbReference>
<dbReference type="GO" id="GO:0052816">
    <property type="term" value="F:long-chain fatty acyl-CoA hydrolase activity"/>
    <property type="evidence" value="ECO:0007669"/>
    <property type="project" value="TreeGrafter"/>
</dbReference>
<evidence type="ECO:0000313" key="6">
    <source>
        <dbReference type="Proteomes" id="UP000295718"/>
    </source>
</evidence>
<keyword evidence="2 3" id="KW-0378">Hydrolase</keyword>
<reference evidence="5 6" key="1">
    <citation type="submission" date="2019-03" db="EMBL/GenBank/DDBJ databases">
        <title>Genomic Encyclopedia of Type Strains, Phase IV (KMG-IV): sequencing the most valuable type-strain genomes for metagenomic binning, comparative biology and taxonomic classification.</title>
        <authorList>
            <person name="Goeker M."/>
        </authorList>
    </citation>
    <scope>NUCLEOTIDE SEQUENCE [LARGE SCALE GENOMIC DNA]</scope>
    <source>
        <strain evidence="5 6">DSM 100556</strain>
    </source>
</reference>
<evidence type="ECO:0000256" key="1">
    <source>
        <dbReference type="ARBA" id="ARBA00010458"/>
    </source>
</evidence>
<sequence length="157" mass="17845">MKKKRVQDSITEQIHFLKYEDINGEGRLFGGQLVSWIDEVAGTVAKRHAATPITTASIDNLQFKSAAYLNDLVVIIGHVTYVGNTSMEVRVDSYVEGIDGLRRPINRAFLTLVALDDNQLPIPIPYGLLIENEIQQLEWDNAKKRIDLRKHRQKEAF</sequence>
<accession>A0A4R1QZJ1</accession>
<comment type="similarity">
    <text evidence="1">Belongs to the acyl coenzyme A hydrolase family.</text>
</comment>
<evidence type="ECO:0000259" key="4">
    <source>
        <dbReference type="PROSITE" id="PS51770"/>
    </source>
</evidence>